<dbReference type="PANTHER" id="PTHR32347:SF27">
    <property type="entry name" value="RND EFFLUX PUMP MEMBRANE FUSION PROTEIN BARREL-SANDWICH DOMAIN-CONTAINING PROTEIN"/>
    <property type="match status" value="1"/>
</dbReference>
<name>A0A7C3PDE2_9CYAN</name>
<sequence>MQLKILSNFANQRVIALMLFALGVTGATTYYTLNQLGSGSKSETAVQVLPAVQKVAALGRLEPESEVVRLAAPVTLSSDRVAQLLVKEGDRVQKGQVVAILDSRDRLAAAVQQAEEEVQIARSKLAQVRAGAKTGEIQAQQATITRLQAELSGANRERAAAVNRLEAEVRIAKAEFDRYLQLYQEGAISTSSLDNKRLTYETAQAQLTEAQANRNRTEDTVRAQIQEARATLDQVAEVRPVDVQVAQADVQNAIAALKRARAELEEAYVRAPMTGQIIKIHARPGEKLGDEGIADIGQTAQMVAIAEVYQSDIGKVKLGQTATVTGQAFDKTLTGKVIQIDRQVSRQNVFSSEPGENLDRRVVEVKVRLAPESSKQVADLTNLQVQVEIQP</sequence>
<dbReference type="Gene3D" id="2.40.30.170">
    <property type="match status" value="1"/>
</dbReference>
<dbReference type="SUPFAM" id="SSF111369">
    <property type="entry name" value="HlyD-like secretion proteins"/>
    <property type="match status" value="2"/>
</dbReference>
<dbReference type="GO" id="GO:0030313">
    <property type="term" value="C:cell envelope"/>
    <property type="evidence" value="ECO:0007669"/>
    <property type="project" value="UniProtKB-SubCell"/>
</dbReference>
<evidence type="ECO:0000256" key="1">
    <source>
        <dbReference type="ARBA" id="ARBA00004196"/>
    </source>
</evidence>
<reference evidence="5" key="1">
    <citation type="journal article" date="2020" name="mSystems">
        <title>Genome- and Community-Level Interaction Insights into Carbon Utilization and Element Cycling Functions of Hydrothermarchaeota in Hydrothermal Sediment.</title>
        <authorList>
            <person name="Zhou Z."/>
            <person name="Liu Y."/>
            <person name="Xu W."/>
            <person name="Pan J."/>
            <person name="Luo Z.H."/>
            <person name="Li M."/>
        </authorList>
    </citation>
    <scope>NUCLEOTIDE SEQUENCE [LARGE SCALE GENOMIC DNA]</scope>
    <source>
        <strain evidence="5">SpSt-418</strain>
    </source>
</reference>
<keyword evidence="2 3" id="KW-0175">Coiled coil</keyword>
<feature type="domain" description="Multidrug resistance protein MdtA-like alpha-helical hairpin" evidence="4">
    <location>
        <begin position="164"/>
        <end position="212"/>
    </location>
</feature>
<dbReference type="Gene3D" id="2.40.50.100">
    <property type="match status" value="1"/>
</dbReference>
<dbReference type="InterPro" id="IPR050465">
    <property type="entry name" value="UPF0194_transport"/>
</dbReference>
<dbReference type="InterPro" id="IPR014315">
    <property type="entry name" value="ABC_heterocyst_DevB"/>
</dbReference>
<dbReference type="PANTHER" id="PTHR32347">
    <property type="entry name" value="EFFLUX SYSTEM COMPONENT YKNX-RELATED"/>
    <property type="match status" value="1"/>
</dbReference>
<dbReference type="AlphaFoldDB" id="A0A7C3PDE2"/>
<evidence type="ECO:0000313" key="5">
    <source>
        <dbReference type="EMBL" id="HFM97334.1"/>
    </source>
</evidence>
<dbReference type="InterPro" id="IPR058624">
    <property type="entry name" value="MdtA-like_HH"/>
</dbReference>
<dbReference type="EMBL" id="DSRU01000071">
    <property type="protein sequence ID" value="HFM97334.1"/>
    <property type="molecule type" value="Genomic_DNA"/>
</dbReference>
<proteinExistence type="predicted"/>
<evidence type="ECO:0000256" key="3">
    <source>
        <dbReference type="SAM" id="Coils"/>
    </source>
</evidence>
<dbReference type="Pfam" id="PF25876">
    <property type="entry name" value="HH_MFP_RND"/>
    <property type="match status" value="1"/>
</dbReference>
<dbReference type="PRINTS" id="PR01490">
    <property type="entry name" value="RTXTOXIND"/>
</dbReference>
<gene>
    <name evidence="5" type="ORF">ENR64_06120</name>
</gene>
<dbReference type="Gene3D" id="1.10.287.470">
    <property type="entry name" value="Helix hairpin bin"/>
    <property type="match status" value="1"/>
</dbReference>
<comment type="caution">
    <text evidence="5">The sequence shown here is derived from an EMBL/GenBank/DDBJ whole genome shotgun (WGS) entry which is preliminary data.</text>
</comment>
<feature type="coiled-coil region" evidence="3">
    <location>
        <begin position="104"/>
        <end position="270"/>
    </location>
</feature>
<accession>A0A7C3PDE2</accession>
<comment type="subcellular location">
    <subcellularLocation>
        <location evidence="1">Cell envelope</location>
    </subcellularLocation>
</comment>
<evidence type="ECO:0000259" key="4">
    <source>
        <dbReference type="Pfam" id="PF25876"/>
    </source>
</evidence>
<evidence type="ECO:0000256" key="2">
    <source>
        <dbReference type="ARBA" id="ARBA00023054"/>
    </source>
</evidence>
<protein>
    <submittedName>
        <fullName evidence="5">Biotin/lipoyl-binding protein</fullName>
    </submittedName>
</protein>
<dbReference type="NCBIfam" id="TIGR02971">
    <property type="entry name" value="heterocyst_DevB"/>
    <property type="match status" value="1"/>
</dbReference>
<organism evidence="5">
    <name type="scientific">Oscillatoriales cyanobacterium SpSt-418</name>
    <dbReference type="NCBI Taxonomy" id="2282169"/>
    <lineage>
        <taxon>Bacteria</taxon>
        <taxon>Bacillati</taxon>
        <taxon>Cyanobacteriota</taxon>
        <taxon>Cyanophyceae</taxon>
        <taxon>Oscillatoriophycideae</taxon>
        <taxon>Oscillatoriales</taxon>
    </lineage>
</organism>